<reference evidence="1" key="1">
    <citation type="submission" date="2022-08" db="EMBL/GenBank/DDBJ databases">
        <title>Genome Sequence of Fusarium decemcellulare.</title>
        <authorList>
            <person name="Buettner E."/>
        </authorList>
    </citation>
    <scope>NUCLEOTIDE SEQUENCE</scope>
    <source>
        <strain evidence="1">Babe19</strain>
    </source>
</reference>
<comment type="caution">
    <text evidence="1">The sequence shown here is derived from an EMBL/GenBank/DDBJ whole genome shotgun (WGS) entry which is preliminary data.</text>
</comment>
<organism evidence="1 2">
    <name type="scientific">Fusarium decemcellulare</name>
    <dbReference type="NCBI Taxonomy" id="57161"/>
    <lineage>
        <taxon>Eukaryota</taxon>
        <taxon>Fungi</taxon>
        <taxon>Dikarya</taxon>
        <taxon>Ascomycota</taxon>
        <taxon>Pezizomycotina</taxon>
        <taxon>Sordariomycetes</taxon>
        <taxon>Hypocreomycetidae</taxon>
        <taxon>Hypocreales</taxon>
        <taxon>Nectriaceae</taxon>
        <taxon>Fusarium</taxon>
        <taxon>Fusarium decemcellulare species complex</taxon>
    </lineage>
</organism>
<proteinExistence type="predicted"/>
<evidence type="ECO:0000313" key="1">
    <source>
        <dbReference type="EMBL" id="KAJ3549259.1"/>
    </source>
</evidence>
<evidence type="ECO:0000313" key="2">
    <source>
        <dbReference type="Proteomes" id="UP001148629"/>
    </source>
</evidence>
<name>A0ACC1SZ58_9HYPO</name>
<dbReference type="EMBL" id="JANRMS010000027">
    <property type="protein sequence ID" value="KAJ3549259.1"/>
    <property type="molecule type" value="Genomic_DNA"/>
</dbReference>
<sequence length="455" mass="51158">MDPAVQKPEITLPVDIILLIIESLVPKNTQPILPASHPVTKTLVAFTRVCKATYPVASRLLWNFCLYIDSPDRATQFLRFLSSAPALPRARPWQAYDSASLFLAPYKEEDEEDDYDDYDDSDESSFVDRPGPLGVPAISSPPSPPPPPPAPNNLPTTQVAQDDHVSAAPTTSAGSPPSSPLGDPVPVMNATNDSESDDPSSSASYTTMPSYLDLPTTYAVQDILTTLAPILKRLVVDMPLRSIRPEWDHMGIKPHLRRAFEALVNIEEFVSIRDELYLATIDEIPHTEPEVWAECWPKLRRIALYNPYLEGDYWHSMAQPPDLELFVGTRPDPPAAFFHEFDITEKWHSVARQTRTPQEFTLTIVDCVPEIEEFVAVTTRWERPDPPNSVYVRAVGVIPPTEKDDYDEKHDNVWAWTGDPIAATQHWIRKQALKGRLWDEAWRGYEVTGTQNPTS</sequence>
<gene>
    <name evidence="1" type="ORF">NM208_g593</name>
</gene>
<protein>
    <submittedName>
        <fullName evidence="1">Uncharacterized protein</fullName>
    </submittedName>
</protein>
<accession>A0ACC1SZ58</accession>
<keyword evidence="2" id="KW-1185">Reference proteome</keyword>
<dbReference type="Proteomes" id="UP001148629">
    <property type="component" value="Unassembled WGS sequence"/>
</dbReference>